<proteinExistence type="predicted"/>
<evidence type="ECO:0000313" key="2">
    <source>
        <dbReference type="EMBL" id="JAD26029.1"/>
    </source>
</evidence>
<dbReference type="EMBL" id="GBRH01271866">
    <property type="protein sequence ID" value="JAD26029.1"/>
    <property type="molecule type" value="Transcribed_RNA"/>
</dbReference>
<reference evidence="2" key="1">
    <citation type="submission" date="2014-09" db="EMBL/GenBank/DDBJ databases">
        <authorList>
            <person name="Magalhaes I.L.F."/>
            <person name="Oliveira U."/>
            <person name="Santos F.R."/>
            <person name="Vidigal T.H.D.A."/>
            <person name="Brescovit A.D."/>
            <person name="Santos A.J."/>
        </authorList>
    </citation>
    <scope>NUCLEOTIDE SEQUENCE</scope>
    <source>
        <tissue evidence="2">Shoot tissue taken approximately 20 cm above the soil surface</tissue>
    </source>
</reference>
<organism evidence="2">
    <name type="scientific">Arundo donax</name>
    <name type="common">Giant reed</name>
    <name type="synonym">Donax arundinaceus</name>
    <dbReference type="NCBI Taxonomy" id="35708"/>
    <lineage>
        <taxon>Eukaryota</taxon>
        <taxon>Viridiplantae</taxon>
        <taxon>Streptophyta</taxon>
        <taxon>Embryophyta</taxon>
        <taxon>Tracheophyta</taxon>
        <taxon>Spermatophyta</taxon>
        <taxon>Magnoliopsida</taxon>
        <taxon>Liliopsida</taxon>
        <taxon>Poales</taxon>
        <taxon>Poaceae</taxon>
        <taxon>PACMAD clade</taxon>
        <taxon>Arundinoideae</taxon>
        <taxon>Arundineae</taxon>
        <taxon>Arundo</taxon>
    </lineage>
</organism>
<sequence>MWLNSPTQEHAGEALEEMPLQRRRRVGGVKPKGYCYEEGASSTAEAQSTRYARTRTPNDLCCVHAGGVPVPPVDGQPE</sequence>
<evidence type="ECO:0000256" key="1">
    <source>
        <dbReference type="SAM" id="MobiDB-lite"/>
    </source>
</evidence>
<name>A0A0A8YHM4_ARUDO</name>
<reference evidence="2" key="2">
    <citation type="journal article" date="2015" name="Data Brief">
        <title>Shoot transcriptome of the giant reed, Arundo donax.</title>
        <authorList>
            <person name="Barrero R.A."/>
            <person name="Guerrero F.D."/>
            <person name="Moolhuijzen P."/>
            <person name="Goolsby J.A."/>
            <person name="Tidwell J."/>
            <person name="Bellgard S.E."/>
            <person name="Bellgard M.I."/>
        </authorList>
    </citation>
    <scope>NUCLEOTIDE SEQUENCE</scope>
    <source>
        <tissue evidence="2">Shoot tissue taken approximately 20 cm above the soil surface</tissue>
    </source>
</reference>
<protein>
    <submittedName>
        <fullName evidence="2">Uncharacterized protein</fullName>
    </submittedName>
</protein>
<dbReference type="AlphaFoldDB" id="A0A0A8YHM4"/>
<feature type="region of interest" description="Disordered" evidence="1">
    <location>
        <begin position="1"/>
        <end position="24"/>
    </location>
</feature>
<accession>A0A0A8YHM4</accession>